<organism evidence="1 2">
    <name type="scientific">Pistacia integerrima</name>
    <dbReference type="NCBI Taxonomy" id="434235"/>
    <lineage>
        <taxon>Eukaryota</taxon>
        <taxon>Viridiplantae</taxon>
        <taxon>Streptophyta</taxon>
        <taxon>Embryophyta</taxon>
        <taxon>Tracheophyta</taxon>
        <taxon>Spermatophyta</taxon>
        <taxon>Magnoliopsida</taxon>
        <taxon>eudicotyledons</taxon>
        <taxon>Gunneridae</taxon>
        <taxon>Pentapetalae</taxon>
        <taxon>rosids</taxon>
        <taxon>malvids</taxon>
        <taxon>Sapindales</taxon>
        <taxon>Anacardiaceae</taxon>
        <taxon>Pistacia</taxon>
    </lineage>
</organism>
<sequence length="51" mass="5957">MTSVGHCRIIVKIDTHEFQSDIILHSANLLCNFNEIRVTNRIFGYPHNQIF</sequence>
<proteinExistence type="predicted"/>
<evidence type="ECO:0000313" key="2">
    <source>
        <dbReference type="Proteomes" id="UP001163603"/>
    </source>
</evidence>
<reference evidence="2" key="1">
    <citation type="journal article" date="2023" name="G3 (Bethesda)">
        <title>Genome assembly and association tests identify interacting loci associated with vigor, precocity, and sex in interspecific pistachio rootstocks.</title>
        <authorList>
            <person name="Palmer W."/>
            <person name="Jacygrad E."/>
            <person name="Sagayaradj S."/>
            <person name="Cavanaugh K."/>
            <person name="Han R."/>
            <person name="Bertier L."/>
            <person name="Beede B."/>
            <person name="Kafkas S."/>
            <person name="Golino D."/>
            <person name="Preece J."/>
            <person name="Michelmore R."/>
        </authorList>
    </citation>
    <scope>NUCLEOTIDE SEQUENCE [LARGE SCALE GENOMIC DNA]</scope>
</reference>
<dbReference type="Proteomes" id="UP001163603">
    <property type="component" value="Chromosome 4"/>
</dbReference>
<name>A0ACC0YXL0_9ROSI</name>
<comment type="caution">
    <text evidence="1">The sequence shown here is derived from an EMBL/GenBank/DDBJ whole genome shotgun (WGS) entry which is preliminary data.</text>
</comment>
<keyword evidence="2" id="KW-1185">Reference proteome</keyword>
<dbReference type="EMBL" id="CM047739">
    <property type="protein sequence ID" value="KAJ0042360.1"/>
    <property type="molecule type" value="Genomic_DNA"/>
</dbReference>
<accession>A0ACC0YXL0</accession>
<evidence type="ECO:0000313" key="1">
    <source>
        <dbReference type="EMBL" id="KAJ0042360.1"/>
    </source>
</evidence>
<protein>
    <submittedName>
        <fullName evidence="1">Uncharacterized protein</fullName>
    </submittedName>
</protein>
<gene>
    <name evidence="1" type="ORF">Pint_17841</name>
</gene>